<dbReference type="Gene3D" id="3.40.50.300">
    <property type="entry name" value="P-loop containing nucleotide triphosphate hydrolases"/>
    <property type="match status" value="1"/>
</dbReference>
<dbReference type="GeneID" id="63781902"/>
<evidence type="ECO:0000256" key="2">
    <source>
        <dbReference type="ARBA" id="ARBA00023134"/>
    </source>
</evidence>
<dbReference type="InParanoid" id="A0A1Y2DDZ6"/>
<dbReference type="GO" id="GO:0005525">
    <property type="term" value="F:GTP binding"/>
    <property type="evidence" value="ECO:0007669"/>
    <property type="project" value="InterPro"/>
</dbReference>
<feature type="domain" description="GED" evidence="4">
    <location>
        <begin position="605"/>
        <end position="696"/>
    </location>
</feature>
<dbReference type="InterPro" id="IPR022812">
    <property type="entry name" value="Dynamin"/>
</dbReference>
<name>A0A1Y2DDZ6_9PEZI</name>
<dbReference type="InterPro" id="IPR020850">
    <property type="entry name" value="GED_dom"/>
</dbReference>
<keyword evidence="1" id="KW-0547">Nucleotide-binding</keyword>
<dbReference type="GO" id="GO:0006897">
    <property type="term" value="P:endocytosis"/>
    <property type="evidence" value="ECO:0007669"/>
    <property type="project" value="TreeGrafter"/>
</dbReference>
<dbReference type="InterPro" id="IPR001401">
    <property type="entry name" value="Dynamin_GTPase"/>
</dbReference>
<dbReference type="Pfam" id="PF00350">
    <property type="entry name" value="Dynamin_N"/>
    <property type="match status" value="1"/>
</dbReference>
<dbReference type="PANTHER" id="PTHR11566:SF149">
    <property type="entry name" value="GTPASE, PUTATIVE (AFU_ORTHOLOGUE AFUA_6G11890)-RELATED"/>
    <property type="match status" value="1"/>
</dbReference>
<dbReference type="GO" id="GO:0016020">
    <property type="term" value="C:membrane"/>
    <property type="evidence" value="ECO:0007669"/>
    <property type="project" value="TreeGrafter"/>
</dbReference>
<dbReference type="InterPro" id="IPR027417">
    <property type="entry name" value="P-loop_NTPase"/>
</dbReference>
<dbReference type="STRING" id="1141098.A0A1Y2DDZ6"/>
<feature type="compositionally biased region" description="Low complexity" evidence="3">
    <location>
        <begin position="705"/>
        <end position="714"/>
    </location>
</feature>
<keyword evidence="7" id="KW-1185">Reference proteome</keyword>
<keyword evidence="6" id="KW-0378">Hydrolase</keyword>
<organism evidence="6 7">
    <name type="scientific">Pseudomassariella vexata</name>
    <dbReference type="NCBI Taxonomy" id="1141098"/>
    <lineage>
        <taxon>Eukaryota</taxon>
        <taxon>Fungi</taxon>
        <taxon>Dikarya</taxon>
        <taxon>Ascomycota</taxon>
        <taxon>Pezizomycotina</taxon>
        <taxon>Sordariomycetes</taxon>
        <taxon>Xylariomycetidae</taxon>
        <taxon>Amphisphaeriales</taxon>
        <taxon>Pseudomassariaceae</taxon>
        <taxon>Pseudomassariella</taxon>
    </lineage>
</organism>
<dbReference type="SMART" id="SM00053">
    <property type="entry name" value="DYNc"/>
    <property type="match status" value="1"/>
</dbReference>
<dbReference type="PANTHER" id="PTHR11566">
    <property type="entry name" value="DYNAMIN"/>
    <property type="match status" value="1"/>
</dbReference>
<dbReference type="OrthoDB" id="415706at2759"/>
<dbReference type="EMBL" id="MCFJ01000019">
    <property type="protein sequence ID" value="ORY57502.1"/>
    <property type="molecule type" value="Genomic_DNA"/>
</dbReference>
<dbReference type="GO" id="GO:0048312">
    <property type="term" value="P:intracellular distribution of mitochondria"/>
    <property type="evidence" value="ECO:0007669"/>
    <property type="project" value="TreeGrafter"/>
</dbReference>
<evidence type="ECO:0000256" key="1">
    <source>
        <dbReference type="ARBA" id="ARBA00022741"/>
    </source>
</evidence>
<dbReference type="GO" id="GO:0008017">
    <property type="term" value="F:microtubule binding"/>
    <property type="evidence" value="ECO:0007669"/>
    <property type="project" value="TreeGrafter"/>
</dbReference>
<evidence type="ECO:0000256" key="3">
    <source>
        <dbReference type="SAM" id="MobiDB-lite"/>
    </source>
</evidence>
<dbReference type="AlphaFoldDB" id="A0A1Y2DDZ6"/>
<evidence type="ECO:0000313" key="6">
    <source>
        <dbReference type="EMBL" id="ORY57502.1"/>
    </source>
</evidence>
<sequence length="760" mass="86025">MTESSVVPLQSKDHKALLDIIDKLRSRGINHYVDLPQIVVCGDQSSGKSSVLQAISRFSFPTKDNLCTRFATELVLRHTDKGSEEKCSVSIHPGSDRSPEERNRLESFLHSEIPEQRNIGLLVDKAKDFMGLNGDQSKTFSNDVLRIELSGPDQPHLTIVDLPGLFRAGNREQSSEDAAVVRSLVRSYMKNRRSIILAVVSAKNDFALQEVTRYAREIDPQGQRTMGLITKPDALDVGSDSERAYVELAQNRDVKFRLGWHVVRNRDFYSRDATNEARDQAEAEFLSRGVWADIPRNHKGAASLQVRLSDVLKDLILDQLHVVMEDIENGIKDCSNRLEKVGTARGTVEEQRKYLLHTSHLFSSLLQAAVDGVYRDNFFGNAREGEGYRKRLRAVVQNTLTDFSECMRKRGQARRIVVDDAEEADEHTTPNTIRRQHYLMEVKELMRRTRGCELPGTYNPLIIGDLFHEQCQPWKKWIEEYSGRIMKEVDYSITAVLAHVVDEITGAELWAELLSPGLDKLKEKFHVKVAEILAPHESGHPITYNHYMVNNFQTALARHRRDDIERRLRASSQVNSDNGRVFGSLETILDAVARDTEADMETFACSTATDMMEAYYKVALKNVVDNFARLAVEACLVAKIPSLFTPDIVFGLSDEDVQRIATENEDIVFERTTLTEKLEVLTDSLRDLKLFSRHHQTAPTTYAPSASERLSSRSSSRETKYSRSRSSSERSSYPVPVEICCEEAGVEIYSPPAPRVASFR</sequence>
<evidence type="ECO:0000259" key="5">
    <source>
        <dbReference type="PROSITE" id="PS51718"/>
    </source>
</evidence>
<dbReference type="PRINTS" id="PR00195">
    <property type="entry name" value="DYNAMIN"/>
</dbReference>
<dbReference type="CDD" id="cd08771">
    <property type="entry name" value="DLP_1"/>
    <property type="match status" value="1"/>
</dbReference>
<reference evidence="6 7" key="1">
    <citation type="submission" date="2016-07" db="EMBL/GenBank/DDBJ databases">
        <title>Pervasive Adenine N6-methylation of Active Genes in Fungi.</title>
        <authorList>
            <consortium name="DOE Joint Genome Institute"/>
            <person name="Mondo S.J."/>
            <person name="Dannebaum R.O."/>
            <person name="Kuo R.C."/>
            <person name="Labutti K."/>
            <person name="Haridas S."/>
            <person name="Kuo A."/>
            <person name="Salamov A."/>
            <person name="Ahrendt S.R."/>
            <person name="Lipzen A."/>
            <person name="Sullivan W."/>
            <person name="Andreopoulos W.B."/>
            <person name="Clum A."/>
            <person name="Lindquist E."/>
            <person name="Daum C."/>
            <person name="Ramamoorthy G.K."/>
            <person name="Gryganskyi A."/>
            <person name="Culley D."/>
            <person name="Magnuson J.K."/>
            <person name="James T.Y."/>
            <person name="O'Malley M.A."/>
            <person name="Stajich J.E."/>
            <person name="Spatafora J.W."/>
            <person name="Visel A."/>
            <person name="Grigoriev I.V."/>
        </authorList>
    </citation>
    <scope>NUCLEOTIDE SEQUENCE [LARGE SCALE GENOMIC DNA]</scope>
    <source>
        <strain evidence="6 7">CBS 129021</strain>
    </source>
</reference>
<dbReference type="RefSeq" id="XP_040710752.1">
    <property type="nucleotide sequence ID" value="XM_040865690.1"/>
</dbReference>
<feature type="domain" description="Dynamin-type G" evidence="5">
    <location>
        <begin position="32"/>
        <end position="321"/>
    </location>
</feature>
<dbReference type="GO" id="GO:0016559">
    <property type="term" value="P:peroxisome fission"/>
    <property type="evidence" value="ECO:0007669"/>
    <property type="project" value="TreeGrafter"/>
</dbReference>
<dbReference type="InterPro" id="IPR000375">
    <property type="entry name" value="Dynamin_stalk"/>
</dbReference>
<gene>
    <name evidence="6" type="ORF">BCR38DRAFT_83825</name>
</gene>
<dbReference type="GO" id="GO:0005739">
    <property type="term" value="C:mitochondrion"/>
    <property type="evidence" value="ECO:0007669"/>
    <property type="project" value="TreeGrafter"/>
</dbReference>
<dbReference type="Proteomes" id="UP000193689">
    <property type="component" value="Unassembled WGS sequence"/>
</dbReference>
<dbReference type="GO" id="GO:0005874">
    <property type="term" value="C:microtubule"/>
    <property type="evidence" value="ECO:0007669"/>
    <property type="project" value="TreeGrafter"/>
</dbReference>
<dbReference type="PROSITE" id="PS51718">
    <property type="entry name" value="G_DYNAMIN_2"/>
    <property type="match status" value="1"/>
</dbReference>
<keyword evidence="2" id="KW-0342">GTP-binding</keyword>
<accession>A0A1Y2DDZ6</accession>
<protein>
    <submittedName>
        <fullName evidence="6">p-loop containing nucleoside triphosphate hydrolase protein</fullName>
    </submittedName>
</protein>
<dbReference type="InterPro" id="IPR030381">
    <property type="entry name" value="G_DYNAMIN_dom"/>
</dbReference>
<dbReference type="PROSITE" id="PS51388">
    <property type="entry name" value="GED"/>
    <property type="match status" value="1"/>
</dbReference>
<dbReference type="InterPro" id="IPR045063">
    <property type="entry name" value="Dynamin_N"/>
</dbReference>
<comment type="caution">
    <text evidence="6">The sequence shown here is derived from an EMBL/GenBank/DDBJ whole genome shotgun (WGS) entry which is preliminary data.</text>
</comment>
<proteinExistence type="predicted"/>
<feature type="region of interest" description="Disordered" evidence="3">
    <location>
        <begin position="699"/>
        <end position="731"/>
    </location>
</feature>
<evidence type="ECO:0000313" key="7">
    <source>
        <dbReference type="Proteomes" id="UP000193689"/>
    </source>
</evidence>
<evidence type="ECO:0000259" key="4">
    <source>
        <dbReference type="PROSITE" id="PS51388"/>
    </source>
</evidence>
<dbReference type="GO" id="GO:0000266">
    <property type="term" value="P:mitochondrial fission"/>
    <property type="evidence" value="ECO:0007669"/>
    <property type="project" value="TreeGrafter"/>
</dbReference>
<dbReference type="Pfam" id="PF01031">
    <property type="entry name" value="Dynamin_M"/>
    <property type="match status" value="1"/>
</dbReference>
<dbReference type="GO" id="GO:0003924">
    <property type="term" value="F:GTPase activity"/>
    <property type="evidence" value="ECO:0007669"/>
    <property type="project" value="InterPro"/>
</dbReference>
<dbReference type="FunFam" id="3.40.50.300:FF:001425">
    <property type="entry name" value="Dynamin GTPase, putative"/>
    <property type="match status" value="1"/>
</dbReference>
<dbReference type="SUPFAM" id="SSF52540">
    <property type="entry name" value="P-loop containing nucleoside triphosphate hydrolases"/>
    <property type="match status" value="1"/>
</dbReference>